<evidence type="ECO:0000313" key="3">
    <source>
        <dbReference type="Proteomes" id="UP000886876"/>
    </source>
</evidence>
<gene>
    <name evidence="2" type="ORF">IAD42_11360</name>
</gene>
<evidence type="ECO:0000313" key="2">
    <source>
        <dbReference type="EMBL" id="HIS98562.1"/>
    </source>
</evidence>
<dbReference type="Proteomes" id="UP000886876">
    <property type="component" value="Unassembled WGS sequence"/>
</dbReference>
<keyword evidence="1" id="KW-0812">Transmembrane</keyword>
<reference evidence="2" key="2">
    <citation type="journal article" date="2021" name="PeerJ">
        <title>Extensive microbial diversity within the chicken gut microbiome revealed by metagenomics and culture.</title>
        <authorList>
            <person name="Gilroy R."/>
            <person name="Ravi A."/>
            <person name="Getino M."/>
            <person name="Pursley I."/>
            <person name="Horton D.L."/>
            <person name="Alikhan N.F."/>
            <person name="Baker D."/>
            <person name="Gharbi K."/>
            <person name="Hall N."/>
            <person name="Watson M."/>
            <person name="Adriaenssens E.M."/>
            <person name="Foster-Nyarko E."/>
            <person name="Jarju S."/>
            <person name="Secka A."/>
            <person name="Antonio M."/>
            <person name="Oren A."/>
            <person name="Chaudhuri R.R."/>
            <person name="La Ragione R."/>
            <person name="Hildebrand F."/>
            <person name="Pallen M.J."/>
        </authorList>
    </citation>
    <scope>NUCLEOTIDE SEQUENCE</scope>
    <source>
        <strain evidence="2">ChiHecec3B27-6122</strain>
    </source>
</reference>
<evidence type="ECO:0008006" key="4">
    <source>
        <dbReference type="Google" id="ProtNLM"/>
    </source>
</evidence>
<evidence type="ECO:0000256" key="1">
    <source>
        <dbReference type="SAM" id="Phobius"/>
    </source>
</evidence>
<dbReference type="AlphaFoldDB" id="A0A9D1KAT2"/>
<sequence>MNNKLFRQKSIDRVSSPEALNDYVKVSSPGVWIVLAAVVVLLIGACVWGVFGRLETTVPALVVSEAGETACVYDSSLSAEVQIGMSVRAGGQEFEITGVSTRGFEAGRHVCVSELNGSMADGVYEAEIVIESIAPASFLWN</sequence>
<comment type="caution">
    <text evidence="2">The sequence shown here is derived from an EMBL/GenBank/DDBJ whole genome shotgun (WGS) entry which is preliminary data.</text>
</comment>
<keyword evidence="1" id="KW-0472">Membrane</keyword>
<proteinExistence type="predicted"/>
<accession>A0A9D1KAT2</accession>
<protein>
    <recommendedName>
        <fullName evidence="4">NHLM bacteriocin system secretion protein</fullName>
    </recommendedName>
</protein>
<name>A0A9D1KAT2_9FIRM</name>
<feature type="transmembrane region" description="Helical" evidence="1">
    <location>
        <begin position="30"/>
        <end position="51"/>
    </location>
</feature>
<reference evidence="2" key="1">
    <citation type="submission" date="2020-10" db="EMBL/GenBank/DDBJ databases">
        <authorList>
            <person name="Gilroy R."/>
        </authorList>
    </citation>
    <scope>NUCLEOTIDE SEQUENCE</scope>
    <source>
        <strain evidence="2">ChiHecec3B27-6122</strain>
    </source>
</reference>
<organism evidence="2 3">
    <name type="scientific">Candidatus Scatomorpha pullistercoris</name>
    <dbReference type="NCBI Taxonomy" id="2840929"/>
    <lineage>
        <taxon>Bacteria</taxon>
        <taxon>Bacillati</taxon>
        <taxon>Bacillota</taxon>
        <taxon>Clostridia</taxon>
        <taxon>Eubacteriales</taxon>
        <taxon>Candidatus Scatomorpha</taxon>
    </lineage>
</organism>
<keyword evidence="1" id="KW-1133">Transmembrane helix</keyword>
<dbReference type="EMBL" id="DVJS01000277">
    <property type="protein sequence ID" value="HIS98562.1"/>
    <property type="molecule type" value="Genomic_DNA"/>
</dbReference>